<evidence type="ECO:0000259" key="6">
    <source>
        <dbReference type="SMART" id="SM00451"/>
    </source>
</evidence>
<reference evidence="8" key="1">
    <citation type="submission" date="2017-02" db="UniProtKB">
        <authorList>
            <consortium name="WormBaseParasite"/>
        </authorList>
    </citation>
    <scope>IDENTIFICATION</scope>
</reference>
<evidence type="ECO:0000256" key="4">
    <source>
        <dbReference type="ARBA" id="ARBA00022840"/>
    </source>
</evidence>
<dbReference type="PANTHER" id="PTHR11088:SF89">
    <property type="entry name" value="TRNA DIMETHYLALLYLTRANSFERASE"/>
    <property type="match status" value="1"/>
</dbReference>
<dbReference type="InterPro" id="IPR003604">
    <property type="entry name" value="Matrin/U1-like-C_Znf_C2H2"/>
</dbReference>
<dbReference type="WBParaSite" id="EEL_0000492101-mRNA-1">
    <property type="protein sequence ID" value="EEL_0000492101-mRNA-1"/>
    <property type="gene ID" value="EEL_0000492101"/>
</dbReference>
<evidence type="ECO:0000256" key="1">
    <source>
        <dbReference type="ARBA" id="ARBA00005842"/>
    </source>
</evidence>
<evidence type="ECO:0000256" key="5">
    <source>
        <dbReference type="RuleBase" id="RU003785"/>
    </source>
</evidence>
<dbReference type="Gene3D" id="3.40.50.300">
    <property type="entry name" value="P-loop containing nucleotide triphosphate hydrolases"/>
    <property type="match status" value="1"/>
</dbReference>
<dbReference type="Pfam" id="PF01715">
    <property type="entry name" value="IPPT"/>
    <property type="match status" value="1"/>
</dbReference>
<keyword evidence="4 5" id="KW-0067">ATP-binding</keyword>
<dbReference type="GO" id="GO:0006400">
    <property type="term" value="P:tRNA modification"/>
    <property type="evidence" value="ECO:0007669"/>
    <property type="project" value="TreeGrafter"/>
</dbReference>
<dbReference type="InterPro" id="IPR018022">
    <property type="entry name" value="IPT"/>
</dbReference>
<dbReference type="InterPro" id="IPR036236">
    <property type="entry name" value="Znf_C2H2_sf"/>
</dbReference>
<dbReference type="Gene3D" id="1.10.20.140">
    <property type="match status" value="1"/>
</dbReference>
<proteinExistence type="inferred from homology"/>
<evidence type="ECO:0000256" key="2">
    <source>
        <dbReference type="ARBA" id="ARBA00022679"/>
    </source>
</evidence>
<dbReference type="GO" id="GO:0052381">
    <property type="term" value="F:tRNA dimethylallyltransferase activity"/>
    <property type="evidence" value="ECO:0007669"/>
    <property type="project" value="InterPro"/>
</dbReference>
<dbReference type="AlphaFoldDB" id="A0A0R3RSS5"/>
<evidence type="ECO:0000313" key="8">
    <source>
        <dbReference type="WBParaSite" id="EEL_0000492101-mRNA-1"/>
    </source>
</evidence>
<dbReference type="SUPFAM" id="SSF57667">
    <property type="entry name" value="beta-beta-alpha zinc fingers"/>
    <property type="match status" value="1"/>
</dbReference>
<dbReference type="InterPro" id="IPR013087">
    <property type="entry name" value="Znf_C2H2_type"/>
</dbReference>
<dbReference type="HAMAP" id="MF_00185">
    <property type="entry name" value="IPP_trans"/>
    <property type="match status" value="1"/>
</dbReference>
<dbReference type="InterPro" id="IPR039657">
    <property type="entry name" value="Dimethylallyltransferase"/>
</dbReference>
<dbReference type="InterPro" id="IPR027417">
    <property type="entry name" value="P-loop_NTPase"/>
</dbReference>
<name>A0A0R3RSS5_9BILA</name>
<dbReference type="SUPFAM" id="SSF52540">
    <property type="entry name" value="P-loop containing nucleoside triphosphate hydrolases"/>
    <property type="match status" value="2"/>
</dbReference>
<dbReference type="SMART" id="SM00451">
    <property type="entry name" value="ZnF_U1"/>
    <property type="match status" value="1"/>
</dbReference>
<dbReference type="GO" id="GO:0005524">
    <property type="term" value="F:ATP binding"/>
    <property type="evidence" value="ECO:0007669"/>
    <property type="project" value="UniProtKB-KW"/>
</dbReference>
<dbReference type="Pfam" id="PF12874">
    <property type="entry name" value="zf-met"/>
    <property type="match status" value="1"/>
</dbReference>
<dbReference type="Gene3D" id="3.30.160.60">
    <property type="entry name" value="Classic Zinc Finger"/>
    <property type="match status" value="1"/>
</dbReference>
<dbReference type="GO" id="GO:0008270">
    <property type="term" value="F:zinc ion binding"/>
    <property type="evidence" value="ECO:0007669"/>
    <property type="project" value="UniProtKB-KW"/>
</dbReference>
<evidence type="ECO:0000313" key="7">
    <source>
        <dbReference type="Proteomes" id="UP000050640"/>
    </source>
</evidence>
<keyword evidence="2 5" id="KW-0808">Transferase</keyword>
<dbReference type="Proteomes" id="UP000050640">
    <property type="component" value="Unplaced"/>
</dbReference>
<keyword evidence="3 5" id="KW-0547">Nucleotide-binding</keyword>
<sequence>MKKIFTFQLHNVKSIFQKLCRMNKCRLTLPTIEMSKKKPVIIILGCTGTGKSDLGIEIAKNFSGEIISADSMQIYKGLDIATNKVSKEDMNNVPHHMMSFVEPSTSTYNVHQFTNKVLPLLEDLWGSGKLPVIVGGTGYYIEGILFKNSLIPTNTFGTDFVEFLLQSNAKNDFEDLSDDEVYELLKQVDLESAMQVHRNNRFRVVRALQIYYATGQRKSEYLEEQYRRIKSGERLRFKNVLLFILDARKELLEERLNERVAKMIEKGLRKEVENFYEQYRHCLTVHGVAQSIAIKEFHDYLQLTPDERYTKLGDELFSKGCEALKLHTRQYSRRQRRWIKQHLLGGSTLVESTNIALLDTSKNFYDVVVPNVLNRIDQFLNIINDDVFLKRTDAERNQPFTVDFEYRKLANQVYYCEICKIDIHGTVNWEAHLRGKKHRRMLVNNNRHMNKSINHIDNV</sequence>
<dbReference type="NCBIfam" id="TIGR00174">
    <property type="entry name" value="miaA"/>
    <property type="match status" value="1"/>
</dbReference>
<protein>
    <submittedName>
        <fullName evidence="8">U1-type domain-containing protein</fullName>
    </submittedName>
</protein>
<evidence type="ECO:0000256" key="3">
    <source>
        <dbReference type="ARBA" id="ARBA00022741"/>
    </source>
</evidence>
<accession>A0A0R3RSS5</accession>
<keyword evidence="7" id="KW-1185">Reference proteome</keyword>
<comment type="similarity">
    <text evidence="1 5">Belongs to the IPP transferase family.</text>
</comment>
<dbReference type="GO" id="GO:0005739">
    <property type="term" value="C:mitochondrion"/>
    <property type="evidence" value="ECO:0007669"/>
    <property type="project" value="TreeGrafter"/>
</dbReference>
<feature type="domain" description="U1-type" evidence="6">
    <location>
        <begin position="411"/>
        <end position="445"/>
    </location>
</feature>
<dbReference type="STRING" id="1147741.A0A0R3RSS5"/>
<organism evidence="7 8">
    <name type="scientific">Elaeophora elaphi</name>
    <dbReference type="NCBI Taxonomy" id="1147741"/>
    <lineage>
        <taxon>Eukaryota</taxon>
        <taxon>Metazoa</taxon>
        <taxon>Ecdysozoa</taxon>
        <taxon>Nematoda</taxon>
        <taxon>Chromadorea</taxon>
        <taxon>Rhabditida</taxon>
        <taxon>Spirurina</taxon>
        <taxon>Spiruromorpha</taxon>
        <taxon>Filarioidea</taxon>
        <taxon>Onchocercidae</taxon>
        <taxon>Elaeophora</taxon>
    </lineage>
</organism>
<dbReference type="GO" id="GO:0003676">
    <property type="term" value="F:nucleic acid binding"/>
    <property type="evidence" value="ECO:0007669"/>
    <property type="project" value="InterPro"/>
</dbReference>
<dbReference type="PANTHER" id="PTHR11088">
    <property type="entry name" value="TRNA DIMETHYLALLYLTRANSFERASE"/>
    <property type="match status" value="1"/>
</dbReference>